<dbReference type="EMBL" id="JACDQQ010001161">
    <property type="protein sequence ID" value="MBA0085692.1"/>
    <property type="molecule type" value="Genomic_DNA"/>
</dbReference>
<dbReference type="Proteomes" id="UP000567293">
    <property type="component" value="Unassembled WGS sequence"/>
</dbReference>
<feature type="transmembrane region" description="Helical" evidence="1">
    <location>
        <begin position="43"/>
        <end position="61"/>
    </location>
</feature>
<keyword evidence="1" id="KW-0472">Membrane</keyword>
<sequence length="147" mass="16062">MSSPARLLVRRLRVNSISPVLRPTAADSNLSERKLTRMKNSSILRSFALFAALVLAVPLLAKPFSKNINLAQAAKLGKAELQAGEYRLLIDGNKATVEKGGKVVAESEGRWEDRSAKSGYDSLLISENGQVKEVRFSGQSRVFVFGE</sequence>
<comment type="caution">
    <text evidence="2">The sequence shown here is derived from an EMBL/GenBank/DDBJ whole genome shotgun (WGS) entry which is preliminary data.</text>
</comment>
<keyword evidence="1" id="KW-1133">Transmembrane helix</keyword>
<evidence type="ECO:0000313" key="3">
    <source>
        <dbReference type="Proteomes" id="UP000567293"/>
    </source>
</evidence>
<evidence type="ECO:0000256" key="1">
    <source>
        <dbReference type="SAM" id="Phobius"/>
    </source>
</evidence>
<reference evidence="2" key="1">
    <citation type="submission" date="2020-06" db="EMBL/GenBank/DDBJ databases">
        <title>Legume-microbial interactions unlock mineral nutrients during tropical forest succession.</title>
        <authorList>
            <person name="Epihov D.Z."/>
        </authorList>
    </citation>
    <scope>NUCLEOTIDE SEQUENCE [LARGE SCALE GENOMIC DNA]</scope>
    <source>
        <strain evidence="2">Pan2503</strain>
    </source>
</reference>
<accession>A0A7V8NQX8</accession>
<keyword evidence="3" id="KW-1185">Reference proteome</keyword>
<evidence type="ECO:0000313" key="2">
    <source>
        <dbReference type="EMBL" id="MBA0085692.1"/>
    </source>
</evidence>
<protein>
    <submittedName>
        <fullName evidence="2">Uncharacterized protein</fullName>
    </submittedName>
</protein>
<proteinExistence type="predicted"/>
<dbReference type="AlphaFoldDB" id="A0A7V8NQX8"/>
<gene>
    <name evidence="2" type="ORF">HRJ53_11910</name>
</gene>
<name>A0A7V8NQX8_9BACT</name>
<organism evidence="2 3">
    <name type="scientific">Candidatus Acidiferrum panamense</name>
    <dbReference type="NCBI Taxonomy" id="2741543"/>
    <lineage>
        <taxon>Bacteria</taxon>
        <taxon>Pseudomonadati</taxon>
        <taxon>Acidobacteriota</taxon>
        <taxon>Terriglobia</taxon>
        <taxon>Candidatus Acidiferrales</taxon>
        <taxon>Candidatus Acidiferrum</taxon>
    </lineage>
</organism>
<keyword evidence="1" id="KW-0812">Transmembrane</keyword>